<keyword evidence="2" id="KW-1185">Reference proteome</keyword>
<comment type="caution">
    <text evidence="1">The sequence shown here is derived from an EMBL/GenBank/DDBJ whole genome shotgun (WGS) entry which is preliminary data.</text>
</comment>
<evidence type="ECO:0000313" key="2">
    <source>
        <dbReference type="Proteomes" id="UP001156882"/>
    </source>
</evidence>
<sequence length="69" mass="7604">MPDRRMLACAERGLGKIRRCLAQDLVRLAKLAVLPLKLPDPRLFRARRAGANPVVPLCLPYAATLGNLL</sequence>
<reference evidence="2" key="1">
    <citation type="journal article" date="2019" name="Int. J. Syst. Evol. Microbiol.">
        <title>The Global Catalogue of Microorganisms (GCM) 10K type strain sequencing project: providing services to taxonomists for standard genome sequencing and annotation.</title>
        <authorList>
            <consortium name="The Broad Institute Genomics Platform"/>
            <consortium name="The Broad Institute Genome Sequencing Center for Infectious Disease"/>
            <person name="Wu L."/>
            <person name="Ma J."/>
        </authorList>
    </citation>
    <scope>NUCLEOTIDE SEQUENCE [LARGE SCALE GENOMIC DNA]</scope>
    <source>
        <strain evidence="2">NBRC 101365</strain>
    </source>
</reference>
<organism evidence="1 2">
    <name type="scientific">Labrys miyagiensis</name>
    <dbReference type="NCBI Taxonomy" id="346912"/>
    <lineage>
        <taxon>Bacteria</taxon>
        <taxon>Pseudomonadati</taxon>
        <taxon>Pseudomonadota</taxon>
        <taxon>Alphaproteobacteria</taxon>
        <taxon>Hyphomicrobiales</taxon>
        <taxon>Xanthobacteraceae</taxon>
        <taxon>Labrys</taxon>
    </lineage>
</organism>
<accession>A0ABQ6CE80</accession>
<evidence type="ECO:0000313" key="1">
    <source>
        <dbReference type="EMBL" id="GLS18094.1"/>
    </source>
</evidence>
<name>A0ABQ6CE80_9HYPH</name>
<proteinExistence type="predicted"/>
<gene>
    <name evidence="1" type="ORF">GCM10007874_11100</name>
</gene>
<dbReference type="Proteomes" id="UP001156882">
    <property type="component" value="Unassembled WGS sequence"/>
</dbReference>
<protein>
    <submittedName>
        <fullName evidence="1">Uncharacterized protein</fullName>
    </submittedName>
</protein>
<dbReference type="EMBL" id="BSPC01000008">
    <property type="protein sequence ID" value="GLS18094.1"/>
    <property type="molecule type" value="Genomic_DNA"/>
</dbReference>